<dbReference type="Pfam" id="PF14040">
    <property type="entry name" value="DNase_NucA_NucB"/>
    <property type="match status" value="1"/>
</dbReference>
<dbReference type="Proteomes" id="UP001369815">
    <property type="component" value="Unassembled WGS sequence"/>
</dbReference>
<keyword evidence="4" id="KW-1185">Reference proteome</keyword>
<evidence type="ECO:0000313" key="3">
    <source>
        <dbReference type="EMBL" id="KAK6953488.1"/>
    </source>
</evidence>
<feature type="signal peptide" evidence="1">
    <location>
        <begin position="1"/>
        <end position="20"/>
    </location>
</feature>
<evidence type="ECO:0000313" key="4">
    <source>
        <dbReference type="Proteomes" id="UP001369815"/>
    </source>
</evidence>
<dbReference type="InterPro" id="IPR029476">
    <property type="entry name" value="DNase_NucA_NucB"/>
</dbReference>
<proteinExistence type="predicted"/>
<dbReference type="AlphaFoldDB" id="A0AAX6MLG6"/>
<comment type="caution">
    <text evidence="3">The sequence shown here is derived from an EMBL/GenBank/DDBJ whole genome shotgun (WGS) entry which is preliminary data.</text>
</comment>
<gene>
    <name evidence="3" type="ORF">Daesc_005793</name>
</gene>
<accession>A0AAX6MLG6</accession>
<reference evidence="3 4" key="1">
    <citation type="journal article" date="2024" name="Front Chem Biol">
        <title>Unveiling the potential of Daldinia eschscholtzii MFLUCC 19-0629 through bioactivity and bioinformatics studies for enhanced sustainable agriculture production.</title>
        <authorList>
            <person name="Brooks S."/>
            <person name="Weaver J.A."/>
            <person name="Klomchit A."/>
            <person name="Alharthi S.A."/>
            <person name="Onlamun T."/>
            <person name="Nurani R."/>
            <person name="Vong T.K."/>
            <person name="Alberti F."/>
            <person name="Greco C."/>
        </authorList>
    </citation>
    <scope>NUCLEOTIDE SEQUENCE [LARGE SCALE GENOMIC DNA]</scope>
    <source>
        <strain evidence="3">MFLUCC 19-0629</strain>
    </source>
</reference>
<dbReference type="EMBL" id="JBANMG010000005">
    <property type="protein sequence ID" value="KAK6953488.1"/>
    <property type="molecule type" value="Genomic_DNA"/>
</dbReference>
<evidence type="ECO:0000259" key="2">
    <source>
        <dbReference type="Pfam" id="PF14040"/>
    </source>
</evidence>
<feature type="chain" id="PRO_5043601476" description="Deoxyribonuclease NucA/NucB domain-containing protein" evidence="1">
    <location>
        <begin position="21"/>
        <end position="280"/>
    </location>
</feature>
<feature type="domain" description="Deoxyribonuclease NucA/NucB" evidence="2">
    <location>
        <begin position="55"/>
        <end position="145"/>
    </location>
</feature>
<sequence>MKASWILALVAATPMALALGQESSADGADLVTRAAVKKRVLTFDCDRMPEVCHNMCFATNCKHKPKQLTWDKPRSSVEGKRRRTAGCGSNNRCSQKKLGKKGFNCDEYPFASSKQADRGGQINRCVPERENSRQGSALNQFYHSRGKYRATGCKSKKNCSFTVAFKGSKTKTIGPCKKTPNCKNDGNQWTKTGPVRRDEIEEPQQPATVVEYKLRRSGDTILASDDLQPGDLVYHIVERNATLAEEQHSGHVFNEFAGVEQYDYMNDNMDMEEDEILERI</sequence>
<protein>
    <recommendedName>
        <fullName evidence="2">Deoxyribonuclease NucA/NucB domain-containing protein</fullName>
    </recommendedName>
</protein>
<keyword evidence="1" id="KW-0732">Signal</keyword>
<evidence type="ECO:0000256" key="1">
    <source>
        <dbReference type="SAM" id="SignalP"/>
    </source>
</evidence>
<organism evidence="3 4">
    <name type="scientific">Daldinia eschscholtzii</name>
    <dbReference type="NCBI Taxonomy" id="292717"/>
    <lineage>
        <taxon>Eukaryota</taxon>
        <taxon>Fungi</taxon>
        <taxon>Dikarya</taxon>
        <taxon>Ascomycota</taxon>
        <taxon>Pezizomycotina</taxon>
        <taxon>Sordariomycetes</taxon>
        <taxon>Xylariomycetidae</taxon>
        <taxon>Xylariales</taxon>
        <taxon>Hypoxylaceae</taxon>
        <taxon>Daldinia</taxon>
    </lineage>
</organism>
<name>A0AAX6MLG6_9PEZI</name>